<comment type="caution">
    <text evidence="1">The sequence shown here is derived from an EMBL/GenBank/DDBJ whole genome shotgun (WGS) entry which is preliminary data.</text>
</comment>
<evidence type="ECO:0000313" key="2">
    <source>
        <dbReference type="Proteomes" id="UP001064048"/>
    </source>
</evidence>
<dbReference type="Proteomes" id="UP001064048">
    <property type="component" value="Chromosome 30"/>
</dbReference>
<protein>
    <submittedName>
        <fullName evidence="1">Uncharacterized protein</fullName>
    </submittedName>
</protein>
<evidence type="ECO:0000313" key="1">
    <source>
        <dbReference type="EMBL" id="KAI8431572.1"/>
    </source>
</evidence>
<keyword evidence="2" id="KW-1185">Reference proteome</keyword>
<accession>A0ACC0K534</accession>
<proteinExistence type="predicted"/>
<dbReference type="EMBL" id="CM046130">
    <property type="protein sequence ID" value="KAI8431572.1"/>
    <property type="molecule type" value="Genomic_DNA"/>
</dbReference>
<reference evidence="1 2" key="1">
    <citation type="journal article" date="2022" name="Genome Biol. Evol.">
        <title>The Spruce Budworm Genome: Reconstructing the Evolutionary History of Antifreeze Proteins.</title>
        <authorList>
            <person name="Beliveau C."/>
            <person name="Gagne P."/>
            <person name="Picq S."/>
            <person name="Vernygora O."/>
            <person name="Keeling C.I."/>
            <person name="Pinkney K."/>
            <person name="Doucet D."/>
            <person name="Wen F."/>
            <person name="Johnston J.S."/>
            <person name="Maaroufi H."/>
            <person name="Boyle B."/>
            <person name="Laroche J."/>
            <person name="Dewar K."/>
            <person name="Juretic N."/>
            <person name="Blackburn G."/>
            <person name="Nisole A."/>
            <person name="Brunet B."/>
            <person name="Brandao M."/>
            <person name="Lumley L."/>
            <person name="Duan J."/>
            <person name="Quan G."/>
            <person name="Lucarotti C.J."/>
            <person name="Roe A.D."/>
            <person name="Sperling F.A.H."/>
            <person name="Levesque R.C."/>
            <person name="Cusson M."/>
        </authorList>
    </citation>
    <scope>NUCLEOTIDE SEQUENCE [LARGE SCALE GENOMIC DNA]</scope>
    <source>
        <strain evidence="1">Glfc:IPQL:Cfum</strain>
    </source>
</reference>
<organism evidence="1 2">
    <name type="scientific">Choristoneura fumiferana</name>
    <name type="common">Spruce budworm moth</name>
    <name type="synonym">Archips fumiferana</name>
    <dbReference type="NCBI Taxonomy" id="7141"/>
    <lineage>
        <taxon>Eukaryota</taxon>
        <taxon>Metazoa</taxon>
        <taxon>Ecdysozoa</taxon>
        <taxon>Arthropoda</taxon>
        <taxon>Hexapoda</taxon>
        <taxon>Insecta</taxon>
        <taxon>Pterygota</taxon>
        <taxon>Neoptera</taxon>
        <taxon>Endopterygota</taxon>
        <taxon>Lepidoptera</taxon>
        <taxon>Glossata</taxon>
        <taxon>Ditrysia</taxon>
        <taxon>Tortricoidea</taxon>
        <taxon>Tortricidae</taxon>
        <taxon>Tortricinae</taxon>
        <taxon>Choristoneura</taxon>
    </lineage>
</organism>
<gene>
    <name evidence="1" type="ORF">MSG28_016062</name>
</gene>
<name>A0ACC0K534_CHOFU</name>
<sequence length="338" mass="39713">MDQFQYKNILEETMLPYAEGVLPVIWTFQHDNDPKHTLTSQSVSVLDWPANSPDLNPIEHLWCEVKKKFQIDKKHVPSFGANTGEDDKDVKKEPNLEYLKIIKEDKNNKYSKLTSALVNTGTTKMSSSSQEVGKKFKGKNALRTTKYESHERNYIKSNAKKVSWENTSEDDDTRYAITKIDFKAKDGSKEEEFEDKSLESYKPRKKGKKQKKESKFDDNNDDFTTTKKETSRTTPKRKETTSAIDDNYSGYSNKKKRNRWEKEERSEERIKFKPPRREPRKEERIYEMNKPRIKTQLNRPLRNQVSKIRNNNMGNNNYKAYGRTPIPIVGKKVVYEDD</sequence>